<evidence type="ECO:0000313" key="9">
    <source>
        <dbReference type="EMBL" id="CAB3241855.1"/>
    </source>
</evidence>
<feature type="compositionally biased region" description="Polar residues" evidence="6">
    <location>
        <begin position="1033"/>
        <end position="1044"/>
    </location>
</feature>
<feature type="region of interest" description="Disordered" evidence="6">
    <location>
        <begin position="256"/>
        <end position="282"/>
    </location>
</feature>
<dbReference type="Pfam" id="PF02854">
    <property type="entry name" value="MIF4G"/>
    <property type="match status" value="1"/>
</dbReference>
<feature type="region of interest" description="Disordered" evidence="6">
    <location>
        <begin position="372"/>
        <end position="395"/>
    </location>
</feature>
<name>A0A6F9DCK3_9ASCI</name>
<proteinExistence type="evidence at transcript level"/>
<dbReference type="EMBL" id="LR784811">
    <property type="protein sequence ID" value="CAB3241855.1"/>
    <property type="molecule type" value="mRNA"/>
</dbReference>
<dbReference type="Gene3D" id="1.25.40.180">
    <property type="match status" value="3"/>
</dbReference>
<feature type="region of interest" description="Disordered" evidence="6">
    <location>
        <begin position="1"/>
        <end position="74"/>
    </location>
</feature>
<evidence type="ECO:0000256" key="2">
    <source>
        <dbReference type="ARBA" id="ARBA00022540"/>
    </source>
</evidence>
<keyword evidence="5" id="KW-0648">Protein biosynthesis</keyword>
<evidence type="ECO:0000256" key="5">
    <source>
        <dbReference type="ARBA" id="ARBA00022917"/>
    </source>
</evidence>
<dbReference type="GO" id="GO:0003743">
    <property type="term" value="F:translation initiation factor activity"/>
    <property type="evidence" value="ECO:0007669"/>
    <property type="project" value="UniProtKB-KW"/>
</dbReference>
<feature type="region of interest" description="Disordered" evidence="6">
    <location>
        <begin position="628"/>
        <end position="714"/>
    </location>
</feature>
<feature type="compositionally biased region" description="Gly residues" evidence="6">
    <location>
        <begin position="995"/>
        <end position="1009"/>
    </location>
</feature>
<dbReference type="SMART" id="SM00543">
    <property type="entry name" value="MIF4G"/>
    <property type="match status" value="1"/>
</dbReference>
<feature type="compositionally biased region" description="Basic and acidic residues" evidence="6">
    <location>
        <begin position="444"/>
        <end position="459"/>
    </location>
</feature>
<keyword evidence="2 9" id="KW-0396">Initiation factor</keyword>
<dbReference type="GO" id="GO:0016281">
    <property type="term" value="C:eukaryotic translation initiation factor 4F complex"/>
    <property type="evidence" value="ECO:0007669"/>
    <property type="project" value="TreeGrafter"/>
</dbReference>
<feature type="region of interest" description="Disordered" evidence="6">
    <location>
        <begin position="330"/>
        <end position="350"/>
    </location>
</feature>
<dbReference type="SMART" id="SM00544">
    <property type="entry name" value="MA3"/>
    <property type="match status" value="1"/>
</dbReference>
<feature type="compositionally biased region" description="Basic and acidic residues" evidence="6">
    <location>
        <begin position="418"/>
        <end position="427"/>
    </location>
</feature>
<feature type="domain" description="W2" evidence="7">
    <location>
        <begin position="1365"/>
        <end position="1531"/>
    </location>
</feature>
<dbReference type="InterPro" id="IPR003891">
    <property type="entry name" value="Initiation_fac_eIF4g_MI"/>
</dbReference>
<sequence length="1531" mass="168979">MYSQHVRSRHNIQQPSQQPVDGRLPTNPQPIPHPTGISPHPPRGFSNAGGARSFPTYSPGQSPHQSGQYFASPANTNDINRAHVVASAPAPVKPHGNGTPQPYYFSTPMPQYQQAAQMPPNYNPPVTKFSQQTGPTTQFPQNVPQNTPPPPPPVMHSFLPYQRRFMSPNPPNQVINTGHSQLAATSPTYYPAAQTMYQSPMPPVSYPGYESYQNQTPQQTVIQQSQPQVQAAPTRKKIIIRDPNTGIDVTNDVLSSRGTDPAAGNTNSVPTPVSTSNVSTPKPQDQICAQFAAKVAAAANQQPPAETKDKVHVPEGQVEKVNELVEGQVSNNGSETTLPEKLKDPTDLIPAPDVIKPSQTSDIEPAEQVNIAPKPVASIPTNTSSHTEVNGASIDVPKTDAAVEVLKSEAVEQSTGDIKSDASKKVVQETAPVQEPQNAASDTPEEKSDVQTNLKDDKVDVSNGAASDYVKESVAPPSIEIVPATPPTAVLVKESKVDSSVKKIVDHKVESDVVPSVNENLSNSKEETPSQDSVQDISQDVKVETPGLVNNVQQNEVEPKVAEQEEDQADVNDKKVYDRTFLMQFRFHNTSMEKPRDLPTIEDIIMDRPLPKSSVSNAMPSLGDGMYRGGDRPGSDFTPKYMSSGGGGGHGRTSSRGMRSVQQRSGGYGGHGGAPKPTKKISIQREPDLNRTENAWKPSKVDAGNESHSEEETKTADILRRVRAILNKLTPQKFQPLMEKLQALEINTEVRLRGVIDLIFEKAIDEPNFCEAYANMCRTMSQVRIATSSAANPGSTVEFRKILLTRCQREFEKDRANEEALKVLREKFENASAQEKPVIKEELDLAETKERRRMLGNIRFIGELFKLSMLTETIMHNCIMALFRGKDEDSLESLCRLLTTIGKDLDHDKGKQRMTQYFQQIEKIINEKKTSSRVRFMLQDVMDLRMNGWVPRPIQSQGPKTIDQIHADAKEEKQQKALQVAAAAQNAPKSQSRGGRMGSRGGGGAGGHAGGDEGWTKVQQKPTRYDPNKMKLSKTQFDESTVTLGPTRGKLGWKSGSGSSTKTGSGGYSSRDSSDSGSTPRSSTPTTMNRFSALGGGSSQQQEHTSPYNQRRVPSRHSSREGTKSGSRGSMPAPARDEKQALIDTTRRFTSQDPKLNLPAPVPTVMITEEVMKTKCKSIIEEYLSIVDTKEAQECLLELRTTATMFNIFVRVAMQLSLEKSSIARKNVAKLMVHLLSNNIVSVDEYIKGVLPVITEAVDLELDLPKIWECLADQIAPVLGAQAGGASLLNLCQLIQPLREEEKTDIFVAEVLKQLIQQTNVSHVLEMWNSCQLNWMMITSLSSSSLGEFLERKSLQMFSPHDQLESDPTSKMQLYESNITKLLDKNKTPDENFDAIELLYTAEERVQTTFIRALTVSVCQKAIKQGDTLMEMDKMVIKRHILLLKKYIDTEDKELEAVFALQRLWVLLDQPPNILKLLFDSLYDEEIISEQTFFKWEGDDNPAESEGKGVALLSVNPFFTWLRNADPESDD</sequence>
<dbReference type="FunFam" id="1.25.40.180:FF:000042">
    <property type="entry name" value="Eukaryotic translation initiation factor 4 gamma"/>
    <property type="match status" value="1"/>
</dbReference>
<dbReference type="PROSITE" id="PS51363">
    <property type="entry name" value="W2"/>
    <property type="match status" value="1"/>
</dbReference>
<feature type="region of interest" description="Disordered" evidence="6">
    <location>
        <begin position="970"/>
        <end position="1137"/>
    </location>
</feature>
<feature type="compositionally biased region" description="Low complexity" evidence="6">
    <location>
        <begin position="976"/>
        <end position="994"/>
    </location>
</feature>
<evidence type="ECO:0000256" key="3">
    <source>
        <dbReference type="ARBA" id="ARBA00022553"/>
    </source>
</evidence>
<feature type="compositionally biased region" description="Basic and acidic residues" evidence="6">
    <location>
        <begin position="699"/>
        <end position="714"/>
    </location>
</feature>
<feature type="region of interest" description="Disordered" evidence="6">
    <location>
        <begin position="411"/>
        <end position="459"/>
    </location>
</feature>
<protein>
    <submittedName>
        <fullName evidence="9">Eukaryotic translation initiation factor 4 gamma 3</fullName>
    </submittedName>
</protein>
<dbReference type="InterPro" id="IPR016024">
    <property type="entry name" value="ARM-type_fold"/>
</dbReference>
<evidence type="ECO:0000256" key="1">
    <source>
        <dbReference type="ARBA" id="ARBA00005775"/>
    </source>
</evidence>
<reference evidence="9" key="1">
    <citation type="submission" date="2020-04" db="EMBL/GenBank/DDBJ databases">
        <authorList>
            <person name="Neveu A P."/>
        </authorList>
    </citation>
    <scope>NUCLEOTIDE SEQUENCE</scope>
    <source>
        <tissue evidence="9">Whole embryo</tissue>
    </source>
</reference>
<evidence type="ECO:0000259" key="8">
    <source>
        <dbReference type="PROSITE" id="PS51366"/>
    </source>
</evidence>
<dbReference type="PROSITE" id="PS51366">
    <property type="entry name" value="MI"/>
    <property type="match status" value="1"/>
</dbReference>
<feature type="compositionally biased region" description="Low complexity" evidence="6">
    <location>
        <begin position="265"/>
        <end position="281"/>
    </location>
</feature>
<feature type="compositionally biased region" description="Basic residues" evidence="6">
    <location>
        <begin position="1"/>
        <end position="10"/>
    </location>
</feature>
<organism evidence="9">
    <name type="scientific">Phallusia mammillata</name>
    <dbReference type="NCBI Taxonomy" id="59560"/>
    <lineage>
        <taxon>Eukaryota</taxon>
        <taxon>Metazoa</taxon>
        <taxon>Chordata</taxon>
        <taxon>Tunicata</taxon>
        <taxon>Ascidiacea</taxon>
        <taxon>Phlebobranchia</taxon>
        <taxon>Ascidiidae</taxon>
        <taxon>Phallusia</taxon>
    </lineage>
</organism>
<dbReference type="Pfam" id="PF02020">
    <property type="entry name" value="W2"/>
    <property type="match status" value="1"/>
</dbReference>
<dbReference type="Pfam" id="PF02847">
    <property type="entry name" value="MA3"/>
    <property type="match status" value="1"/>
</dbReference>
<dbReference type="SUPFAM" id="SSF48371">
    <property type="entry name" value="ARM repeat"/>
    <property type="match status" value="3"/>
</dbReference>
<feature type="compositionally biased region" description="Polar residues" evidence="6">
    <location>
        <begin position="379"/>
        <end position="390"/>
    </location>
</feature>
<gene>
    <name evidence="9" type="primary">Eif4g3</name>
</gene>
<feature type="compositionally biased region" description="Polar residues" evidence="6">
    <location>
        <begin position="1099"/>
        <end position="1109"/>
    </location>
</feature>
<feature type="domain" description="MI" evidence="8">
    <location>
        <begin position="1171"/>
        <end position="1294"/>
    </location>
</feature>
<evidence type="ECO:0000259" key="7">
    <source>
        <dbReference type="PROSITE" id="PS51363"/>
    </source>
</evidence>
<dbReference type="SMART" id="SM00515">
    <property type="entry name" value="eIF5C"/>
    <property type="match status" value="1"/>
</dbReference>
<dbReference type="GO" id="GO:0006417">
    <property type="term" value="P:regulation of translation"/>
    <property type="evidence" value="ECO:0007669"/>
    <property type="project" value="UniProtKB-KW"/>
</dbReference>
<accession>A0A6F9DCK3</accession>
<dbReference type="PANTHER" id="PTHR23253:SF78">
    <property type="entry name" value="EUKARYOTIC TRANSLATION INITIATION FACTOR 4G1, ISOFORM B-RELATED"/>
    <property type="match status" value="1"/>
</dbReference>
<dbReference type="CDD" id="cd11559">
    <property type="entry name" value="W2_eIF4G1_like"/>
    <property type="match status" value="1"/>
</dbReference>
<evidence type="ECO:0000256" key="4">
    <source>
        <dbReference type="ARBA" id="ARBA00022845"/>
    </source>
</evidence>
<dbReference type="FunFam" id="1.25.40.180:FF:000001">
    <property type="entry name" value="Eukaryotic translation initiation factor 4 gamma, 3, putative"/>
    <property type="match status" value="1"/>
</dbReference>
<dbReference type="InterPro" id="IPR003890">
    <property type="entry name" value="MIF4G-like_typ-3"/>
</dbReference>
<comment type="similarity">
    <text evidence="1">Belongs to the eukaryotic initiation factor 4G family.</text>
</comment>
<dbReference type="GO" id="GO:0003729">
    <property type="term" value="F:mRNA binding"/>
    <property type="evidence" value="ECO:0007669"/>
    <property type="project" value="TreeGrafter"/>
</dbReference>
<keyword evidence="4" id="KW-0810">Translation regulation</keyword>
<dbReference type="PANTHER" id="PTHR23253">
    <property type="entry name" value="EUKARYOTIC TRANSLATION INITIATION FACTOR 4 GAMMA"/>
    <property type="match status" value="1"/>
</dbReference>
<feature type="region of interest" description="Disordered" evidence="6">
    <location>
        <begin position="515"/>
        <end position="536"/>
    </location>
</feature>
<evidence type="ECO:0000256" key="6">
    <source>
        <dbReference type="SAM" id="MobiDB-lite"/>
    </source>
</evidence>
<keyword evidence="3" id="KW-0597">Phosphoprotein</keyword>
<feature type="compositionally biased region" description="Low complexity" evidence="6">
    <location>
        <begin position="1049"/>
        <end position="1087"/>
    </location>
</feature>
<feature type="compositionally biased region" description="Polar residues" evidence="6">
    <location>
        <begin position="55"/>
        <end position="74"/>
    </location>
</feature>
<dbReference type="InterPro" id="IPR003307">
    <property type="entry name" value="W2_domain"/>
</dbReference>